<dbReference type="PROSITE" id="PS51257">
    <property type="entry name" value="PROKAR_LIPOPROTEIN"/>
    <property type="match status" value="1"/>
</dbReference>
<dbReference type="EMBL" id="CP130613">
    <property type="protein sequence ID" value="WKW16140.1"/>
    <property type="molecule type" value="Genomic_DNA"/>
</dbReference>
<organism evidence="3">
    <name type="scientific">Pseudogemmatithrix spongiicola</name>
    <dbReference type="NCBI Taxonomy" id="3062599"/>
    <lineage>
        <taxon>Bacteria</taxon>
        <taxon>Pseudomonadati</taxon>
        <taxon>Gemmatimonadota</taxon>
        <taxon>Gemmatimonadia</taxon>
        <taxon>Gemmatimonadales</taxon>
        <taxon>Gemmatimonadaceae</taxon>
        <taxon>Pseudogemmatithrix</taxon>
    </lineage>
</organism>
<evidence type="ECO:0000313" key="4">
    <source>
        <dbReference type="EMBL" id="WKW16140.1"/>
    </source>
</evidence>
<sequence>MKRFALALVVSVSAAACGGGAPPATTPSTAGTAAVQSSDQDWEPCPVPVPPNTGDWKLVEITNITFCVPSGWQVSATQARATGNRLSWGSTTQRVQVVVSGMPPGQMSGSSIANAGASSAGTTMARRITENVMVGGQMGAMWYEEGTGRVATGISFTRPTFSMAGEASGKANVELQLAIYRTIRFID</sequence>
<accession>A0AA49Q9D9</accession>
<dbReference type="EMBL" id="CP130612">
    <property type="protein sequence ID" value="WKW13233.1"/>
    <property type="molecule type" value="Genomic_DNA"/>
</dbReference>
<evidence type="ECO:0000256" key="2">
    <source>
        <dbReference type="SAM" id="SignalP"/>
    </source>
</evidence>
<dbReference type="AlphaFoldDB" id="A0AA49JX53"/>
<accession>A0AA49JX53</accession>
<reference evidence="3" key="1">
    <citation type="submission" date="2023-07" db="EMBL/GenBank/DDBJ databases">
        <authorList>
            <person name="Haufschild T."/>
            <person name="Kallscheuer N."/>
            <person name="Hammer J."/>
            <person name="Kohn T."/>
            <person name="Kabuu M."/>
            <person name="Jogler M."/>
            <person name="Wohfarth N."/>
            <person name="Heuer A."/>
            <person name="Rohde M."/>
            <person name="van Teeseling M.C.F."/>
            <person name="Jogler C."/>
        </authorList>
    </citation>
    <scope>NUCLEOTIDE SEQUENCE</scope>
    <source>
        <strain evidence="3">Strain 138</strain>
        <strain evidence="4">Strain 318</strain>
    </source>
</reference>
<dbReference type="RefSeq" id="WP_367886093.1">
    <property type="nucleotide sequence ID" value="NZ_CP130612.1"/>
</dbReference>
<feature type="signal peptide" evidence="2">
    <location>
        <begin position="1"/>
        <end position="18"/>
    </location>
</feature>
<proteinExistence type="predicted"/>
<keyword evidence="5" id="KW-1185">Reference proteome</keyword>
<keyword evidence="2" id="KW-0732">Signal</keyword>
<dbReference type="KEGG" id="pspc:Strain318_002550"/>
<gene>
    <name evidence="3" type="ORF">Strain138_002550</name>
    <name evidence="4" type="ORF">Strain318_002550</name>
</gene>
<feature type="compositionally biased region" description="Low complexity" evidence="1">
    <location>
        <begin position="19"/>
        <end position="35"/>
    </location>
</feature>
<evidence type="ECO:0000313" key="3">
    <source>
        <dbReference type="EMBL" id="WKW13233.1"/>
    </source>
</evidence>
<dbReference type="Proteomes" id="UP001229955">
    <property type="component" value="Chromosome"/>
</dbReference>
<evidence type="ECO:0000256" key="1">
    <source>
        <dbReference type="SAM" id="MobiDB-lite"/>
    </source>
</evidence>
<feature type="chain" id="PRO_5041321831" evidence="2">
    <location>
        <begin position="19"/>
        <end position="187"/>
    </location>
</feature>
<protein>
    <submittedName>
        <fullName evidence="3">Uncharacterized protein</fullName>
    </submittedName>
</protein>
<feature type="region of interest" description="Disordered" evidence="1">
    <location>
        <begin position="19"/>
        <end position="45"/>
    </location>
</feature>
<evidence type="ECO:0000313" key="5">
    <source>
        <dbReference type="Proteomes" id="UP001229955"/>
    </source>
</evidence>
<name>A0AA49JX53_9BACT</name>